<dbReference type="Proteomes" id="UP001652680">
    <property type="component" value="Unassembled WGS sequence"/>
</dbReference>
<dbReference type="EnsemblMetazoa" id="XM_044459040.1">
    <property type="protein sequence ID" value="XP_044314975.1"/>
    <property type="gene ID" value="LOC108038580"/>
</dbReference>
<evidence type="ECO:0008006" key="5">
    <source>
        <dbReference type="Google" id="ProtNLM"/>
    </source>
</evidence>
<accession>A0ABM5J823</accession>
<dbReference type="InterPro" id="IPR002347">
    <property type="entry name" value="SDR_fam"/>
</dbReference>
<evidence type="ECO:0000313" key="3">
    <source>
        <dbReference type="EnsemblMetazoa" id="XP_044314975.1"/>
    </source>
</evidence>
<dbReference type="CDD" id="cd05327">
    <property type="entry name" value="retinol-DH_like_SDR_c_like"/>
    <property type="match status" value="1"/>
</dbReference>
<evidence type="ECO:0000256" key="2">
    <source>
        <dbReference type="SAM" id="MobiDB-lite"/>
    </source>
</evidence>
<reference evidence="4" key="1">
    <citation type="journal article" date="2021" name="Elife">
        <title>Highly contiguous assemblies of 101 drosophilid genomes.</title>
        <authorList>
            <person name="Kim B.Y."/>
            <person name="Wang J.R."/>
            <person name="Miller D.E."/>
            <person name="Barmina O."/>
            <person name="Delaney E."/>
            <person name="Thompson A."/>
            <person name="Comeault A.A."/>
            <person name="Peede D."/>
            <person name="D'Agostino E.R."/>
            <person name="Pelaez J."/>
            <person name="Aguilar J.M."/>
            <person name="Haji D."/>
            <person name="Matsunaga T."/>
            <person name="Armstrong E.E."/>
            <person name="Zych M."/>
            <person name="Ogawa Y."/>
            <person name="Stamenkovic-Radak M."/>
            <person name="Jelic M."/>
            <person name="Veselinovic M.S."/>
            <person name="Tanaskovic M."/>
            <person name="Eric P."/>
            <person name="Gao J.J."/>
            <person name="Katoh T.K."/>
            <person name="Toda M.J."/>
            <person name="Watabe H."/>
            <person name="Watada M."/>
            <person name="Davis J.S."/>
            <person name="Moyle L.C."/>
            <person name="Manoli G."/>
            <person name="Bertolini E."/>
            <person name="Kostal V."/>
            <person name="Hawley R.S."/>
            <person name="Takahashi A."/>
            <person name="Jones C.D."/>
            <person name="Price D.K."/>
            <person name="Whiteman N."/>
            <person name="Kopp A."/>
            <person name="Matute D.R."/>
            <person name="Petrov D.A."/>
        </authorList>
    </citation>
    <scope>NUCLEOTIDE SEQUENCE [LARGE SCALE GENOMIC DNA]</scope>
</reference>
<feature type="compositionally biased region" description="Basic and acidic residues" evidence="2">
    <location>
        <begin position="396"/>
        <end position="405"/>
    </location>
</feature>
<feature type="region of interest" description="Disordered" evidence="2">
    <location>
        <begin position="372"/>
        <end position="411"/>
    </location>
</feature>
<protein>
    <recommendedName>
        <fullName evidence="5">Retinol dehydrogenase 13</fullName>
    </recommendedName>
</protein>
<dbReference type="PRINTS" id="PR00081">
    <property type="entry name" value="GDHRDH"/>
</dbReference>
<keyword evidence="4" id="KW-1185">Reference proteome</keyword>
<dbReference type="InterPro" id="IPR036291">
    <property type="entry name" value="NAD(P)-bd_dom_sf"/>
</dbReference>
<sequence length="411" mass="45996">MERLLTMFEEADPFSTWWPTIAALTVGIVITVRTLMSGQRCPNDNQIKEQIVVVTGGNSGIGFEIAQALAGRGGRIILACRNLQAGERAAAIIKRELGCRTPLTSPDDDDNPADRYFVEARYLDLCSLRSVHHFAGQLMAEFERIDVLVNNAGVVFANTQVPTEDGFERHSQVNYLAPFLLTHLLLPHLRRSEQGRILFVSAHAHQGAKIDFDDPLNVGTWSVKFHAREAFAHSKLCVLLATRWLARELKGTSVTVNCCTPGLVRGTRHFRNSPLMSSICVKAVTYPWMWLFMKNAFEGAQCAIRLATDPQLKEVTGEYFNDCEIVESSEMGQDKELAKKLYMQTIKTLESVTKLTVDREAYGMDLELGMESELRLEAPGEAETETETNQAVELDEGQREKEEQKQGQSLE</sequence>
<dbReference type="PANTHER" id="PTHR43157:SF31">
    <property type="entry name" value="PHOSPHATIDYLINOSITOL-GLYCAN BIOSYNTHESIS CLASS F PROTEIN"/>
    <property type="match status" value="1"/>
</dbReference>
<reference evidence="3" key="2">
    <citation type="submission" date="2025-05" db="UniProtKB">
        <authorList>
            <consortium name="EnsemblMetazoa"/>
        </authorList>
    </citation>
    <scope>IDENTIFICATION</scope>
</reference>
<dbReference type="PANTHER" id="PTHR43157">
    <property type="entry name" value="PHOSPHATIDYLINOSITOL-GLYCAN BIOSYNTHESIS CLASS F PROTEIN-RELATED"/>
    <property type="match status" value="1"/>
</dbReference>
<organism evidence="3 4">
    <name type="scientific">Drosophila rhopaloa</name>
    <name type="common">Fruit fly</name>
    <dbReference type="NCBI Taxonomy" id="1041015"/>
    <lineage>
        <taxon>Eukaryota</taxon>
        <taxon>Metazoa</taxon>
        <taxon>Ecdysozoa</taxon>
        <taxon>Arthropoda</taxon>
        <taxon>Hexapoda</taxon>
        <taxon>Insecta</taxon>
        <taxon>Pterygota</taxon>
        <taxon>Neoptera</taxon>
        <taxon>Endopterygota</taxon>
        <taxon>Diptera</taxon>
        <taxon>Brachycera</taxon>
        <taxon>Muscomorpha</taxon>
        <taxon>Ephydroidea</taxon>
        <taxon>Drosophilidae</taxon>
        <taxon>Drosophila</taxon>
        <taxon>Sophophora</taxon>
    </lineage>
</organism>
<evidence type="ECO:0000256" key="1">
    <source>
        <dbReference type="ARBA" id="ARBA00023002"/>
    </source>
</evidence>
<dbReference type="Gene3D" id="3.40.50.720">
    <property type="entry name" value="NAD(P)-binding Rossmann-like Domain"/>
    <property type="match status" value="1"/>
</dbReference>
<dbReference type="Pfam" id="PF00106">
    <property type="entry name" value="adh_short"/>
    <property type="match status" value="1"/>
</dbReference>
<dbReference type="SUPFAM" id="SSF51735">
    <property type="entry name" value="NAD(P)-binding Rossmann-fold domains"/>
    <property type="match status" value="1"/>
</dbReference>
<dbReference type="RefSeq" id="XP_044314975.1">
    <property type="nucleotide sequence ID" value="XM_044459040.1"/>
</dbReference>
<keyword evidence="1" id="KW-0560">Oxidoreductase</keyword>
<proteinExistence type="predicted"/>
<name>A0ABM5J823_DRORH</name>
<evidence type="ECO:0000313" key="4">
    <source>
        <dbReference type="Proteomes" id="UP001652680"/>
    </source>
</evidence>
<dbReference type="GeneID" id="108038580"/>